<feature type="transmembrane region" description="Helical" evidence="1">
    <location>
        <begin position="7"/>
        <end position="24"/>
    </location>
</feature>
<reference evidence="2" key="1">
    <citation type="journal article" date="2021" name="Proc. Natl. Acad. Sci. U.S.A.">
        <title>A Catalog of Tens of Thousands of Viruses from Human Metagenomes Reveals Hidden Associations with Chronic Diseases.</title>
        <authorList>
            <person name="Tisza M.J."/>
            <person name="Buck C.B."/>
        </authorList>
    </citation>
    <scope>NUCLEOTIDE SEQUENCE</scope>
    <source>
        <strain evidence="2">CtxMM9</strain>
    </source>
</reference>
<sequence>MSSYIRRIICFIIISIIANLLNFFRHSPFPPYKILSAAFVAVIDIMPS</sequence>
<dbReference type="EMBL" id="BK032759">
    <property type="protein sequence ID" value="DAF58769.1"/>
    <property type="molecule type" value="Genomic_DNA"/>
</dbReference>
<organism evidence="2">
    <name type="scientific">Siphoviridae sp. ctxMM9</name>
    <dbReference type="NCBI Taxonomy" id="2827973"/>
    <lineage>
        <taxon>Viruses</taxon>
        <taxon>Duplodnaviria</taxon>
        <taxon>Heunggongvirae</taxon>
        <taxon>Uroviricota</taxon>
        <taxon>Caudoviricetes</taxon>
    </lineage>
</organism>
<keyword evidence="1" id="KW-0812">Transmembrane</keyword>
<accession>A0A8S5T6A3</accession>
<evidence type="ECO:0000256" key="1">
    <source>
        <dbReference type="SAM" id="Phobius"/>
    </source>
</evidence>
<keyword evidence="1" id="KW-0472">Membrane</keyword>
<evidence type="ECO:0000313" key="2">
    <source>
        <dbReference type="EMBL" id="DAF58769.1"/>
    </source>
</evidence>
<protein>
    <submittedName>
        <fullName evidence="2">Uncharacterized protein</fullName>
    </submittedName>
</protein>
<keyword evidence="1" id="KW-1133">Transmembrane helix</keyword>
<name>A0A8S5T6A3_9CAUD</name>
<proteinExistence type="predicted"/>